<dbReference type="EMBL" id="CAFBPB010000063">
    <property type="protein sequence ID" value="CAB5003649.1"/>
    <property type="molecule type" value="Genomic_DNA"/>
</dbReference>
<reference evidence="2" key="1">
    <citation type="submission" date="2020-05" db="EMBL/GenBank/DDBJ databases">
        <authorList>
            <person name="Chiriac C."/>
            <person name="Salcher M."/>
            <person name="Ghai R."/>
            <person name="Kavagutti S V."/>
        </authorList>
    </citation>
    <scope>NUCLEOTIDE SEQUENCE</scope>
</reference>
<dbReference type="AlphaFoldDB" id="A0A6J7PJR6"/>
<feature type="transmembrane region" description="Helical" evidence="1">
    <location>
        <begin position="201"/>
        <end position="221"/>
    </location>
</feature>
<keyword evidence="1" id="KW-1133">Transmembrane helix</keyword>
<evidence type="ECO:0000313" key="2">
    <source>
        <dbReference type="EMBL" id="CAB5003649.1"/>
    </source>
</evidence>
<keyword evidence="1" id="KW-0472">Membrane</keyword>
<evidence type="ECO:0000256" key="1">
    <source>
        <dbReference type="SAM" id="Phobius"/>
    </source>
</evidence>
<accession>A0A6J7PJR6</accession>
<dbReference type="Pfam" id="PF02104">
    <property type="entry name" value="SURF1"/>
    <property type="match status" value="1"/>
</dbReference>
<protein>
    <submittedName>
        <fullName evidence="2">Unannotated protein</fullName>
    </submittedName>
</protein>
<proteinExistence type="predicted"/>
<sequence>MNRSKFQQFLTLLLVLALSAIFIGLGQWQWNRAQAMKKPLVIDQKIYPLRDLVQVNGALPGNSVNHFVTATGHYVAQFRARNQIDSKKNVNEVSAAIFAVDQCSCAILVARSAWGAELPNADTSVTLTGKLLPSQSDDRSPGGAGEISRLDSALLVSQSKLALMPGFIAVTSETSNGLQLSASRIDFPFAKPRVAGFYWQHLSYVVIWWLMALLILGLPLYTRRIRKNESESGE</sequence>
<gene>
    <name evidence="2" type="ORF">UFOPK4049_00610</name>
</gene>
<dbReference type="InterPro" id="IPR002994">
    <property type="entry name" value="Surf1/Shy1"/>
</dbReference>
<dbReference type="GO" id="GO:0016020">
    <property type="term" value="C:membrane"/>
    <property type="evidence" value="ECO:0007669"/>
    <property type="project" value="InterPro"/>
</dbReference>
<organism evidence="2">
    <name type="scientific">freshwater metagenome</name>
    <dbReference type="NCBI Taxonomy" id="449393"/>
    <lineage>
        <taxon>unclassified sequences</taxon>
        <taxon>metagenomes</taxon>
        <taxon>ecological metagenomes</taxon>
    </lineage>
</organism>
<keyword evidence="1" id="KW-0812">Transmembrane</keyword>
<name>A0A6J7PJR6_9ZZZZ</name>